<reference evidence="2" key="1">
    <citation type="submission" date="2023-10" db="EMBL/GenBank/DDBJ databases">
        <title>Genome assembly of Pristionchus species.</title>
        <authorList>
            <person name="Yoshida K."/>
            <person name="Sommer R.J."/>
        </authorList>
    </citation>
    <scope>NUCLEOTIDE SEQUENCE</scope>
    <source>
        <strain evidence="2">RS0144</strain>
    </source>
</reference>
<feature type="compositionally biased region" description="Basic and acidic residues" evidence="1">
    <location>
        <begin position="198"/>
        <end position="210"/>
    </location>
</feature>
<dbReference type="AlphaFoldDB" id="A0AAV5U053"/>
<gene>
    <name evidence="2" type="ORF">PENTCL1PPCAC_21993</name>
</gene>
<feature type="non-terminal residue" evidence="2">
    <location>
        <position position="316"/>
    </location>
</feature>
<name>A0AAV5U053_9BILA</name>
<organism evidence="2 3">
    <name type="scientific">Pristionchus entomophagus</name>
    <dbReference type="NCBI Taxonomy" id="358040"/>
    <lineage>
        <taxon>Eukaryota</taxon>
        <taxon>Metazoa</taxon>
        <taxon>Ecdysozoa</taxon>
        <taxon>Nematoda</taxon>
        <taxon>Chromadorea</taxon>
        <taxon>Rhabditida</taxon>
        <taxon>Rhabditina</taxon>
        <taxon>Diplogasteromorpha</taxon>
        <taxon>Diplogasteroidea</taxon>
        <taxon>Neodiplogasteridae</taxon>
        <taxon>Pristionchus</taxon>
    </lineage>
</organism>
<dbReference type="EMBL" id="BTSX01000005">
    <property type="protein sequence ID" value="GMS99818.1"/>
    <property type="molecule type" value="Genomic_DNA"/>
</dbReference>
<comment type="caution">
    <text evidence="2">The sequence shown here is derived from an EMBL/GenBank/DDBJ whole genome shotgun (WGS) entry which is preliminary data.</text>
</comment>
<protein>
    <submittedName>
        <fullName evidence="2">Uncharacterized protein</fullName>
    </submittedName>
</protein>
<proteinExistence type="predicted"/>
<feature type="region of interest" description="Disordered" evidence="1">
    <location>
        <begin position="270"/>
        <end position="316"/>
    </location>
</feature>
<feature type="region of interest" description="Disordered" evidence="1">
    <location>
        <begin position="198"/>
        <end position="257"/>
    </location>
</feature>
<dbReference type="Proteomes" id="UP001432027">
    <property type="component" value="Unassembled WGS sequence"/>
</dbReference>
<accession>A0AAV5U053</accession>
<sequence>MEVWRFKQERKRWETRDKLLSIYTSPSGERVWEIERVEGKRGDYRFLRLLGEILDEVLQLLHFLKAGGVSHAVVRLEGHVRAELGQHLLGELSPLVGHDLVGSAVSEEVRRVSVRIEGLQQLGPSQQEAGESAHTAQLLLVSESDIDGERASHREAAHDDLVGGNARGDLSIEHLVGVLGGRHDALDVLTRVHRQTVDVEPESHGEHGLEGDLTSGSGGTDVLDVGVSDGAEGVRPGLPDVAQSVEPDHRSFVLGGGLDHDGIRHSLIEDGSGVRSEEAANRPADSGEATDLQWIGRARSRAIPPSLRPVQEAERE</sequence>
<keyword evidence="3" id="KW-1185">Reference proteome</keyword>
<evidence type="ECO:0000313" key="3">
    <source>
        <dbReference type="Proteomes" id="UP001432027"/>
    </source>
</evidence>
<evidence type="ECO:0000313" key="2">
    <source>
        <dbReference type="EMBL" id="GMS99818.1"/>
    </source>
</evidence>
<evidence type="ECO:0000256" key="1">
    <source>
        <dbReference type="SAM" id="MobiDB-lite"/>
    </source>
</evidence>